<dbReference type="Gene3D" id="2.170.150.80">
    <property type="entry name" value="NAC domain"/>
    <property type="match status" value="1"/>
</dbReference>
<evidence type="ECO:0000313" key="7">
    <source>
        <dbReference type="Proteomes" id="UP000436088"/>
    </source>
</evidence>
<dbReference type="AlphaFoldDB" id="A0A6A2WW75"/>
<dbReference type="GO" id="GO:0003677">
    <property type="term" value="F:DNA binding"/>
    <property type="evidence" value="ECO:0007669"/>
    <property type="project" value="UniProtKB-KW"/>
</dbReference>
<sequence>MGKNSWAPGFRFHPTDVELIMYYLKRKILCKKLSVNPIAEVEIYKYAPWDLPDKSCLKTGDLKWHFYCPMAKKYSRGDRVNRASAYGYWKATGKDRAVKYNDEVVGMIKTLVFHQGKAPRGDRTDWVMHEYRLEDKNLADRGVVQDSYMLYVVFKKDGMGPKNGAQYGAPFKEEEWSDDDDETNLPDTSSLCGTSTVAVGSASFFPESLCVGTTVDSNWVHPQPSFGHANDEVNCTAVTDADVYSSPTCVGFTSGVHPQPLVGHTNDEVNCTTVTDADAYTSPTCVVNTEAPTVAAADSVPALLEAPQLALVPKDQEPNDNNIVSMLDHFTEDDCQMIWNVTDSFTEAPQVCEEDDVLSMLEAFTDVDNSNNWCL</sequence>
<feature type="domain" description="NAC" evidence="5">
    <location>
        <begin position="6"/>
        <end position="156"/>
    </location>
</feature>
<keyword evidence="2" id="KW-0238">DNA-binding</keyword>
<evidence type="ECO:0000313" key="6">
    <source>
        <dbReference type="EMBL" id="KAE8665993.1"/>
    </source>
</evidence>
<evidence type="ECO:0000259" key="5">
    <source>
        <dbReference type="PROSITE" id="PS51005"/>
    </source>
</evidence>
<dbReference type="GO" id="GO:0006355">
    <property type="term" value="P:regulation of DNA-templated transcription"/>
    <property type="evidence" value="ECO:0007669"/>
    <property type="project" value="InterPro"/>
</dbReference>
<dbReference type="SUPFAM" id="SSF101941">
    <property type="entry name" value="NAC domain"/>
    <property type="match status" value="1"/>
</dbReference>
<dbReference type="PANTHER" id="PTHR31744">
    <property type="entry name" value="PROTEIN CUP-SHAPED COTYLEDON 2-RELATED"/>
    <property type="match status" value="1"/>
</dbReference>
<evidence type="ECO:0000256" key="2">
    <source>
        <dbReference type="ARBA" id="ARBA00023125"/>
    </source>
</evidence>
<reference evidence="6" key="1">
    <citation type="submission" date="2019-09" db="EMBL/GenBank/DDBJ databases">
        <title>Draft genome information of white flower Hibiscus syriacus.</title>
        <authorList>
            <person name="Kim Y.-M."/>
        </authorList>
    </citation>
    <scope>NUCLEOTIDE SEQUENCE [LARGE SCALE GENOMIC DNA]</scope>
    <source>
        <strain evidence="6">YM2019G1</strain>
    </source>
</reference>
<keyword evidence="7" id="KW-1185">Reference proteome</keyword>
<accession>A0A6A2WW75</accession>
<dbReference type="Pfam" id="PF02365">
    <property type="entry name" value="NAM"/>
    <property type="match status" value="1"/>
</dbReference>
<dbReference type="Proteomes" id="UP000436088">
    <property type="component" value="Unassembled WGS sequence"/>
</dbReference>
<dbReference type="InterPro" id="IPR036093">
    <property type="entry name" value="NAC_dom_sf"/>
</dbReference>
<organism evidence="6 7">
    <name type="scientific">Hibiscus syriacus</name>
    <name type="common">Rose of Sharon</name>
    <dbReference type="NCBI Taxonomy" id="106335"/>
    <lineage>
        <taxon>Eukaryota</taxon>
        <taxon>Viridiplantae</taxon>
        <taxon>Streptophyta</taxon>
        <taxon>Embryophyta</taxon>
        <taxon>Tracheophyta</taxon>
        <taxon>Spermatophyta</taxon>
        <taxon>Magnoliopsida</taxon>
        <taxon>eudicotyledons</taxon>
        <taxon>Gunneridae</taxon>
        <taxon>Pentapetalae</taxon>
        <taxon>rosids</taxon>
        <taxon>malvids</taxon>
        <taxon>Malvales</taxon>
        <taxon>Malvaceae</taxon>
        <taxon>Malvoideae</taxon>
        <taxon>Hibiscus</taxon>
    </lineage>
</organism>
<keyword evidence="4" id="KW-0539">Nucleus</keyword>
<keyword evidence="3" id="KW-0804">Transcription</keyword>
<proteinExistence type="predicted"/>
<evidence type="ECO:0000256" key="4">
    <source>
        <dbReference type="ARBA" id="ARBA00023242"/>
    </source>
</evidence>
<name>A0A6A2WW75_HIBSY</name>
<gene>
    <name evidence="6" type="ORF">F3Y22_tig00112523pilonHSYRG00259</name>
</gene>
<dbReference type="InterPro" id="IPR003441">
    <property type="entry name" value="NAC-dom"/>
</dbReference>
<dbReference type="PANTHER" id="PTHR31744:SF210">
    <property type="entry name" value="NAC DOMAIN-CONTAINING PROTEIN 86-LIKE"/>
    <property type="match status" value="1"/>
</dbReference>
<evidence type="ECO:0000256" key="1">
    <source>
        <dbReference type="ARBA" id="ARBA00023015"/>
    </source>
</evidence>
<evidence type="ECO:0000256" key="3">
    <source>
        <dbReference type="ARBA" id="ARBA00023163"/>
    </source>
</evidence>
<dbReference type="PROSITE" id="PS51005">
    <property type="entry name" value="NAC"/>
    <property type="match status" value="1"/>
</dbReference>
<comment type="caution">
    <text evidence="6">The sequence shown here is derived from an EMBL/GenBank/DDBJ whole genome shotgun (WGS) entry which is preliminary data.</text>
</comment>
<keyword evidence="1" id="KW-0805">Transcription regulation</keyword>
<protein>
    <submittedName>
        <fullName evidence="6">NAC domain-containing protein 53</fullName>
    </submittedName>
</protein>
<dbReference type="EMBL" id="VEPZ02001604">
    <property type="protein sequence ID" value="KAE8665993.1"/>
    <property type="molecule type" value="Genomic_DNA"/>
</dbReference>